<protein>
    <submittedName>
        <fullName evidence="3">BofC C-terminal domain-containing protein</fullName>
    </submittedName>
</protein>
<dbReference type="Pfam" id="PF08977">
    <property type="entry name" value="BOFC_N"/>
    <property type="match status" value="1"/>
</dbReference>
<dbReference type="Pfam" id="PF08955">
    <property type="entry name" value="BofC_C"/>
    <property type="match status" value="1"/>
</dbReference>
<dbReference type="InterPro" id="IPR015071">
    <property type="entry name" value="BOFC_N"/>
</dbReference>
<accession>A0A931HV86</accession>
<evidence type="ECO:0000313" key="4">
    <source>
        <dbReference type="Proteomes" id="UP000614490"/>
    </source>
</evidence>
<gene>
    <name evidence="3" type="ORF">H0267_07190</name>
</gene>
<dbReference type="RefSeq" id="WP_197316572.1">
    <property type="nucleotide sequence ID" value="NZ_JADZSC010000001.1"/>
</dbReference>
<feature type="domain" description="Bypass-of-forespore C N-terminal" evidence="2">
    <location>
        <begin position="60"/>
        <end position="108"/>
    </location>
</feature>
<dbReference type="InterPro" id="IPR015050">
    <property type="entry name" value="BofC_C"/>
</dbReference>
<proteinExistence type="predicted"/>
<comment type="caution">
    <text evidence="3">The sequence shown here is derived from an EMBL/GenBank/DDBJ whole genome shotgun (WGS) entry which is preliminary data.</text>
</comment>
<name>A0A931HV86_9BACI</name>
<dbReference type="InterPro" id="IPR038118">
    <property type="entry name" value="BOFC_N_sf"/>
</dbReference>
<dbReference type="Gene3D" id="3.30.70.1740">
    <property type="entry name" value="Bypass-of-forespore C, C-terminal domain"/>
    <property type="match status" value="1"/>
</dbReference>
<dbReference type="EMBL" id="JADZSC010000001">
    <property type="protein sequence ID" value="MBH0229998.1"/>
    <property type="molecule type" value="Genomic_DNA"/>
</dbReference>
<dbReference type="InterPro" id="IPR038117">
    <property type="entry name" value="BofC_C_sf"/>
</dbReference>
<evidence type="ECO:0000259" key="2">
    <source>
        <dbReference type="Pfam" id="PF08977"/>
    </source>
</evidence>
<keyword evidence="4" id="KW-1185">Reference proteome</keyword>
<organism evidence="3 4">
    <name type="scientific">Halobacillus yeomjeoni</name>
    <dbReference type="NCBI Taxonomy" id="311194"/>
    <lineage>
        <taxon>Bacteria</taxon>
        <taxon>Bacillati</taxon>
        <taxon>Bacillota</taxon>
        <taxon>Bacilli</taxon>
        <taxon>Bacillales</taxon>
        <taxon>Bacillaceae</taxon>
        <taxon>Halobacillus</taxon>
    </lineage>
</organism>
<dbReference type="AlphaFoldDB" id="A0A931HV86"/>
<feature type="domain" description="Bypass of forespore C C-terminal" evidence="1">
    <location>
        <begin position="111"/>
        <end position="183"/>
    </location>
</feature>
<dbReference type="Gene3D" id="3.10.20.420">
    <property type="entry name" value="Bypass-of-forespore C, N-terminal domain"/>
    <property type="match status" value="1"/>
</dbReference>
<reference evidence="3 4" key="1">
    <citation type="journal article" date="2005" name="Int. J. Syst. Evol. Microbiol.">
        <title>Halobacillus yeomjeoni sp. nov., isolated from a marine solar saltern in Korea.</title>
        <authorList>
            <person name="Yoon J.H."/>
            <person name="Kang S.J."/>
            <person name="Lee C.H."/>
            <person name="Oh H.W."/>
            <person name="Oh T.K."/>
        </authorList>
    </citation>
    <scope>NUCLEOTIDE SEQUENCE [LARGE SCALE GENOMIC DNA]</scope>
    <source>
        <strain evidence="3 4">KCTC 3957</strain>
    </source>
</reference>
<evidence type="ECO:0000259" key="1">
    <source>
        <dbReference type="Pfam" id="PF08955"/>
    </source>
</evidence>
<dbReference type="Proteomes" id="UP000614490">
    <property type="component" value="Unassembled WGS sequence"/>
</dbReference>
<evidence type="ECO:0000313" key="3">
    <source>
        <dbReference type="EMBL" id="MBH0229998.1"/>
    </source>
</evidence>
<sequence>MKRWVWVVTIVFVFTGWQTLSFNEKPGLSASDSPLQRTVGAKSNEVVQPTLVRPEPLQLTIQLKKYYMDGVIETVKKEETIWLMMDFWAAYEGWSVESQDLDEIVFQKEVEDISPLTKKQGYFGLNENGELAVYNGDPQEGNVIEAFQPIPVKALESKRKIELENGIKIKDYQHFEQVLKLYSEDKEV</sequence>